<organism evidence="4">
    <name type="scientific">Echinostoma caproni</name>
    <dbReference type="NCBI Taxonomy" id="27848"/>
    <lineage>
        <taxon>Eukaryota</taxon>
        <taxon>Metazoa</taxon>
        <taxon>Spiralia</taxon>
        <taxon>Lophotrochozoa</taxon>
        <taxon>Platyhelminthes</taxon>
        <taxon>Trematoda</taxon>
        <taxon>Digenea</taxon>
        <taxon>Plagiorchiida</taxon>
        <taxon>Echinostomata</taxon>
        <taxon>Echinostomatoidea</taxon>
        <taxon>Echinostomatidae</taxon>
        <taxon>Echinostoma</taxon>
    </lineage>
</organism>
<dbReference type="AlphaFoldDB" id="A0A183A482"/>
<dbReference type="EMBL" id="UZAN01014802">
    <property type="protein sequence ID" value="VDP45914.1"/>
    <property type="molecule type" value="Genomic_DNA"/>
</dbReference>
<gene>
    <name evidence="2" type="ORF">ECPE_LOCUS1767</name>
</gene>
<evidence type="ECO:0000313" key="2">
    <source>
        <dbReference type="EMBL" id="VDP45914.1"/>
    </source>
</evidence>
<accession>A0A183A482</accession>
<dbReference type="Proteomes" id="UP000272942">
    <property type="component" value="Unassembled WGS sequence"/>
</dbReference>
<dbReference type="WBParaSite" id="ECPE_0000176701-mRNA-1">
    <property type="protein sequence ID" value="ECPE_0000176701-mRNA-1"/>
    <property type="gene ID" value="ECPE_0000176701"/>
</dbReference>
<evidence type="ECO:0000313" key="3">
    <source>
        <dbReference type="Proteomes" id="UP000272942"/>
    </source>
</evidence>
<evidence type="ECO:0000256" key="1">
    <source>
        <dbReference type="SAM" id="Phobius"/>
    </source>
</evidence>
<dbReference type="OrthoDB" id="6286464at2759"/>
<reference evidence="4" key="1">
    <citation type="submission" date="2016-06" db="UniProtKB">
        <authorList>
            <consortium name="WormBaseParasite"/>
        </authorList>
    </citation>
    <scope>IDENTIFICATION</scope>
</reference>
<reference evidence="2 3" key="2">
    <citation type="submission" date="2018-11" db="EMBL/GenBank/DDBJ databases">
        <authorList>
            <consortium name="Pathogen Informatics"/>
        </authorList>
    </citation>
    <scope>NUCLEOTIDE SEQUENCE [LARGE SCALE GENOMIC DNA]</scope>
    <source>
        <strain evidence="2 3">Egypt</strain>
    </source>
</reference>
<protein>
    <submittedName>
        <fullName evidence="4">MFS transporter</fullName>
    </submittedName>
</protein>
<keyword evidence="1" id="KW-0812">Transmembrane</keyword>
<keyword evidence="1" id="KW-0472">Membrane</keyword>
<proteinExistence type="predicted"/>
<name>A0A183A482_9TREM</name>
<keyword evidence="1" id="KW-1133">Transmembrane helix</keyword>
<feature type="transmembrane region" description="Helical" evidence="1">
    <location>
        <begin position="37"/>
        <end position="54"/>
    </location>
</feature>
<evidence type="ECO:0000313" key="4">
    <source>
        <dbReference type="WBParaSite" id="ECPE_0000176701-mRNA-1"/>
    </source>
</evidence>
<sequence length="55" mass="6067">MSSICPVHIDYLSAMSLSLRSVILVELFGIRRLTNAFGYLLIFQGLAVILGPPLF</sequence>
<keyword evidence="3" id="KW-1185">Reference proteome</keyword>